<feature type="compositionally biased region" description="Basic and acidic residues" evidence="2">
    <location>
        <begin position="56"/>
        <end position="66"/>
    </location>
</feature>
<protein>
    <submittedName>
        <fullName evidence="4">Uncharacterized protein LOC115472420</fullName>
    </submittedName>
</protein>
<keyword evidence="3" id="KW-1185">Reference proteome</keyword>
<evidence type="ECO:0000256" key="2">
    <source>
        <dbReference type="SAM" id="MobiDB-lite"/>
    </source>
</evidence>
<evidence type="ECO:0000256" key="1">
    <source>
        <dbReference type="ARBA" id="ARBA00005361"/>
    </source>
</evidence>
<dbReference type="RefSeq" id="XP_030062560.1">
    <property type="nucleotide sequence ID" value="XM_030206700.1"/>
</dbReference>
<organism evidence="3 4">
    <name type="scientific">Microcaecilia unicolor</name>
    <dbReference type="NCBI Taxonomy" id="1415580"/>
    <lineage>
        <taxon>Eukaryota</taxon>
        <taxon>Metazoa</taxon>
        <taxon>Chordata</taxon>
        <taxon>Craniata</taxon>
        <taxon>Vertebrata</taxon>
        <taxon>Euteleostomi</taxon>
        <taxon>Amphibia</taxon>
        <taxon>Gymnophiona</taxon>
        <taxon>Siphonopidae</taxon>
        <taxon>Microcaecilia</taxon>
    </lineage>
</organism>
<dbReference type="CDD" id="cd21451">
    <property type="entry name" value="DLC-like_TCTEX1D"/>
    <property type="match status" value="1"/>
</dbReference>
<evidence type="ECO:0000313" key="4">
    <source>
        <dbReference type="RefSeq" id="XP_030062560.1"/>
    </source>
</evidence>
<dbReference type="GO" id="GO:0007018">
    <property type="term" value="P:microtubule-based movement"/>
    <property type="evidence" value="ECO:0007669"/>
    <property type="project" value="TreeGrafter"/>
</dbReference>
<evidence type="ECO:0000313" key="3">
    <source>
        <dbReference type="Proteomes" id="UP000515156"/>
    </source>
</evidence>
<feature type="compositionally biased region" description="Basic and acidic residues" evidence="2">
    <location>
        <begin position="1"/>
        <end position="13"/>
    </location>
</feature>
<dbReference type="PANTHER" id="PTHR21255">
    <property type="entry name" value="T-COMPLEX-ASSOCIATED-TESTIS-EXPRESSED 1/ DYNEIN LIGHT CHAIN"/>
    <property type="match status" value="1"/>
</dbReference>
<dbReference type="GO" id="GO:0045505">
    <property type="term" value="F:dynein intermediate chain binding"/>
    <property type="evidence" value="ECO:0007669"/>
    <property type="project" value="TreeGrafter"/>
</dbReference>
<dbReference type="Gene3D" id="3.30.1140.40">
    <property type="entry name" value="Tctex-1"/>
    <property type="match status" value="1"/>
</dbReference>
<feature type="compositionally biased region" description="Low complexity" evidence="2">
    <location>
        <begin position="42"/>
        <end position="52"/>
    </location>
</feature>
<dbReference type="InParanoid" id="A0A6P7YHQ2"/>
<dbReference type="Proteomes" id="UP000515156">
    <property type="component" value="Chromosome 6"/>
</dbReference>
<dbReference type="GO" id="GO:0005737">
    <property type="term" value="C:cytoplasm"/>
    <property type="evidence" value="ECO:0007669"/>
    <property type="project" value="TreeGrafter"/>
</dbReference>
<dbReference type="OrthoDB" id="10260741at2759"/>
<sequence length="234" mass="25750">MNSRKGKEAKMLGEKVSNGKVTFKAPVAEGRVNTKAFREKSSAANTNDSSSTVKPQADKGPRRAENRNASIIDTPAAFSLTGLLAAQKFTRELKNRATLRKRPSLRISRHPPVTIINDQAPDSSAKPKEKFSCSKAEKLIKGYLPAKLAHISYDPIGCASLTTVLCEEIKSMIKKVTPARYKLICNVTIGSNNNDDIVVTSQCLWDPYSDNFTSCSYKNHTLFCVVSVYAVYLE</sequence>
<dbReference type="KEGG" id="muo:115472420"/>
<accession>A0A6P7YHQ2</accession>
<dbReference type="GO" id="GO:0005868">
    <property type="term" value="C:cytoplasmic dynein complex"/>
    <property type="evidence" value="ECO:0007669"/>
    <property type="project" value="TreeGrafter"/>
</dbReference>
<dbReference type="AlphaFoldDB" id="A0A6P7YHQ2"/>
<dbReference type="PANTHER" id="PTHR21255:SF61">
    <property type="entry name" value="TCTEX1 DOMAIN CONTAINING 1"/>
    <property type="match status" value="1"/>
</dbReference>
<proteinExistence type="inferred from homology"/>
<dbReference type="Pfam" id="PF03645">
    <property type="entry name" value="Tctex-1"/>
    <property type="match status" value="1"/>
</dbReference>
<gene>
    <name evidence="4" type="primary">LOC115472420</name>
</gene>
<dbReference type="GeneID" id="115472420"/>
<name>A0A6P7YHQ2_9AMPH</name>
<dbReference type="InterPro" id="IPR005334">
    <property type="entry name" value="Tctex-1-like"/>
</dbReference>
<feature type="region of interest" description="Disordered" evidence="2">
    <location>
        <begin position="1"/>
        <end position="70"/>
    </location>
</feature>
<reference evidence="4" key="1">
    <citation type="submission" date="2025-08" db="UniProtKB">
        <authorList>
            <consortium name="RefSeq"/>
        </authorList>
    </citation>
    <scope>IDENTIFICATION</scope>
</reference>
<comment type="similarity">
    <text evidence="1">Belongs to the dynein light chain Tctex-type family.</text>
</comment>
<dbReference type="InterPro" id="IPR038586">
    <property type="entry name" value="Tctex-1-like_sf"/>
</dbReference>